<gene>
    <name evidence="2" type="ORF">SAMN05216404_102365</name>
</gene>
<dbReference type="AlphaFoldDB" id="A0A1H8DTK6"/>
<dbReference type="CDD" id="cd03801">
    <property type="entry name" value="GT4_PimA-like"/>
    <property type="match status" value="1"/>
</dbReference>
<proteinExistence type="predicted"/>
<protein>
    <submittedName>
        <fullName evidence="2">Glycosyltransferase involved in cell wall bisynthesis</fullName>
    </submittedName>
</protein>
<dbReference type="Proteomes" id="UP000183898">
    <property type="component" value="Unassembled WGS sequence"/>
</dbReference>
<feature type="domain" description="Glycosyltransferase subfamily 4-like N-terminal" evidence="1">
    <location>
        <begin position="18"/>
        <end position="168"/>
    </location>
</feature>
<dbReference type="SUPFAM" id="SSF53756">
    <property type="entry name" value="UDP-Glycosyltransferase/glycogen phosphorylase"/>
    <property type="match status" value="1"/>
</dbReference>
<reference evidence="2 3" key="1">
    <citation type="submission" date="2016-10" db="EMBL/GenBank/DDBJ databases">
        <authorList>
            <person name="de Groot N.N."/>
        </authorList>
    </citation>
    <scope>NUCLEOTIDE SEQUENCE [LARGE SCALE GENOMIC DNA]</scope>
    <source>
        <strain evidence="2 3">Nl18</strain>
    </source>
</reference>
<dbReference type="PANTHER" id="PTHR45947">
    <property type="entry name" value="SULFOQUINOVOSYL TRANSFERASE SQD2"/>
    <property type="match status" value="1"/>
</dbReference>
<dbReference type="EMBL" id="FOCT01000002">
    <property type="protein sequence ID" value="SEN10641.1"/>
    <property type="molecule type" value="Genomic_DNA"/>
</dbReference>
<sequence length="370" mass="40494">MKAGLRIGLVGPLPPPSGGMANQTLQLAGLLREEHVEVELIQVNRPYWPGWIGRFKGIRAGFRLLPYISQLWFSAGRVQLFHVMANSGWSWHLFAAPAIWIARLRGKPVIINYRGGEADSFFDKAFSWVKPSLSRVSAIIVPSGFLEGVFGKRGFSVSIVPNIIDLSRFGAGMRSDASTAAAGSDFPHIIVTRNLEPIYDNETALRAFHIVRRSFPAAKLSLAGSGPERQMLEQLAFALGIADAVTFTGRVDNEGMAAIYRSASVMLNPSLADNMPISILEALASGVPVVSTNVGGIPYLVEHEKNALLVPARDPQAMANAVLRLLNDATRTRRLIEAGMECVQRYTWPNVRVSLFRVYEQVLAAPDRSC</sequence>
<accession>A0A1H8DTK6</accession>
<evidence type="ECO:0000313" key="2">
    <source>
        <dbReference type="EMBL" id="SEN10641.1"/>
    </source>
</evidence>
<dbReference type="Pfam" id="PF13439">
    <property type="entry name" value="Glyco_transf_4"/>
    <property type="match status" value="1"/>
</dbReference>
<dbReference type="InterPro" id="IPR028098">
    <property type="entry name" value="Glyco_trans_4-like_N"/>
</dbReference>
<name>A0A1H8DTK6_9PROT</name>
<organism evidence="2 3">
    <name type="scientific">Nitrosospira multiformis</name>
    <dbReference type="NCBI Taxonomy" id="1231"/>
    <lineage>
        <taxon>Bacteria</taxon>
        <taxon>Pseudomonadati</taxon>
        <taxon>Pseudomonadota</taxon>
        <taxon>Betaproteobacteria</taxon>
        <taxon>Nitrosomonadales</taxon>
        <taxon>Nitrosomonadaceae</taxon>
        <taxon>Nitrosospira</taxon>
    </lineage>
</organism>
<dbReference type="Pfam" id="PF13692">
    <property type="entry name" value="Glyco_trans_1_4"/>
    <property type="match status" value="1"/>
</dbReference>
<evidence type="ECO:0000313" key="3">
    <source>
        <dbReference type="Proteomes" id="UP000183898"/>
    </source>
</evidence>
<dbReference type="GO" id="GO:0016758">
    <property type="term" value="F:hexosyltransferase activity"/>
    <property type="evidence" value="ECO:0007669"/>
    <property type="project" value="TreeGrafter"/>
</dbReference>
<dbReference type="Gene3D" id="3.40.50.2000">
    <property type="entry name" value="Glycogen Phosphorylase B"/>
    <property type="match status" value="2"/>
</dbReference>
<dbReference type="PANTHER" id="PTHR45947:SF3">
    <property type="entry name" value="SULFOQUINOVOSYL TRANSFERASE SQD2"/>
    <property type="match status" value="1"/>
</dbReference>
<keyword evidence="2" id="KW-0808">Transferase</keyword>
<dbReference type="InterPro" id="IPR050194">
    <property type="entry name" value="Glycosyltransferase_grp1"/>
</dbReference>
<evidence type="ECO:0000259" key="1">
    <source>
        <dbReference type="Pfam" id="PF13439"/>
    </source>
</evidence>
<dbReference type="RefSeq" id="WP_074744488.1">
    <property type="nucleotide sequence ID" value="NZ_FOCT01000002.1"/>
</dbReference>